<keyword evidence="8" id="KW-0805">Transcription regulation</keyword>
<evidence type="ECO:0000256" key="7">
    <source>
        <dbReference type="ARBA" id="ARBA00023014"/>
    </source>
</evidence>
<keyword evidence="11" id="KW-0804">Transcription</keyword>
<gene>
    <name evidence="14" type="ORF">GCM10023082_14390</name>
</gene>
<sequence length="155" mass="16682">MTGPRTAFRPRPSLALAADGTPWQQLAACRSISPTTMFPSNERDGRAVAAAKAFCAVCPVRDRCLAAALAEEDGHNRDRRSGIRGGLTSTERVRLAAAQRRATRQRSDGREPAPCGTAAAYERHIRNGEPVDDACRTARAAQRQANRKRSKAAAA</sequence>
<evidence type="ECO:0000256" key="5">
    <source>
        <dbReference type="ARBA" id="ARBA00022723"/>
    </source>
</evidence>
<dbReference type="Pfam" id="PF02467">
    <property type="entry name" value="Whib"/>
    <property type="match status" value="1"/>
</dbReference>
<accession>A0ABP7EGR7</accession>
<keyword evidence="6" id="KW-0408">Iron</keyword>
<evidence type="ECO:0000256" key="9">
    <source>
        <dbReference type="ARBA" id="ARBA00023125"/>
    </source>
</evidence>
<dbReference type="RefSeq" id="WP_345642749.1">
    <property type="nucleotide sequence ID" value="NZ_BAABEP010000006.1"/>
</dbReference>
<proteinExistence type="inferred from homology"/>
<protein>
    <recommendedName>
        <fullName evidence="13">4Fe-4S Wbl-type domain-containing protein</fullName>
    </recommendedName>
</protein>
<evidence type="ECO:0000256" key="2">
    <source>
        <dbReference type="ARBA" id="ARBA00004496"/>
    </source>
</evidence>
<comment type="subcellular location">
    <subcellularLocation>
        <location evidence="2">Cytoplasm</location>
    </subcellularLocation>
</comment>
<comment type="caution">
    <text evidence="14">The sequence shown here is derived from an EMBL/GenBank/DDBJ whole genome shotgun (WGS) entry which is preliminary data.</text>
</comment>
<dbReference type="EMBL" id="BAABEP010000006">
    <property type="protein sequence ID" value="GAA3717944.1"/>
    <property type="molecule type" value="Genomic_DNA"/>
</dbReference>
<feature type="region of interest" description="Disordered" evidence="12">
    <location>
        <begin position="97"/>
        <end position="116"/>
    </location>
</feature>
<keyword evidence="15" id="KW-1185">Reference proteome</keyword>
<evidence type="ECO:0000313" key="15">
    <source>
        <dbReference type="Proteomes" id="UP001499884"/>
    </source>
</evidence>
<comment type="cofactor">
    <cofactor evidence="1">
        <name>[4Fe-4S] cluster</name>
        <dbReference type="ChEBI" id="CHEBI:49883"/>
    </cofactor>
</comment>
<evidence type="ECO:0000313" key="14">
    <source>
        <dbReference type="EMBL" id="GAA3717944.1"/>
    </source>
</evidence>
<reference evidence="15" key="1">
    <citation type="journal article" date="2019" name="Int. J. Syst. Evol. Microbiol.">
        <title>The Global Catalogue of Microorganisms (GCM) 10K type strain sequencing project: providing services to taxonomists for standard genome sequencing and annotation.</title>
        <authorList>
            <consortium name="The Broad Institute Genomics Platform"/>
            <consortium name="The Broad Institute Genome Sequencing Center for Infectious Disease"/>
            <person name="Wu L."/>
            <person name="Ma J."/>
        </authorList>
    </citation>
    <scope>NUCLEOTIDE SEQUENCE [LARGE SCALE GENOMIC DNA]</scope>
    <source>
        <strain evidence="15">JCM 30846</strain>
    </source>
</reference>
<feature type="compositionally biased region" description="Basic residues" evidence="12">
    <location>
        <begin position="145"/>
        <end position="155"/>
    </location>
</feature>
<dbReference type="Proteomes" id="UP001499884">
    <property type="component" value="Unassembled WGS sequence"/>
</dbReference>
<keyword evidence="9" id="KW-0238">DNA-binding</keyword>
<feature type="region of interest" description="Disordered" evidence="12">
    <location>
        <begin position="136"/>
        <end position="155"/>
    </location>
</feature>
<keyword evidence="7" id="KW-0411">Iron-sulfur</keyword>
<dbReference type="InterPro" id="IPR003482">
    <property type="entry name" value="Whib"/>
</dbReference>
<evidence type="ECO:0000256" key="4">
    <source>
        <dbReference type="ARBA" id="ARBA00022485"/>
    </source>
</evidence>
<keyword evidence="10" id="KW-1015">Disulfide bond</keyword>
<evidence type="ECO:0000256" key="10">
    <source>
        <dbReference type="ARBA" id="ARBA00023157"/>
    </source>
</evidence>
<evidence type="ECO:0000256" key="8">
    <source>
        <dbReference type="ARBA" id="ARBA00023015"/>
    </source>
</evidence>
<name>A0ABP7EGR7_9ACTN</name>
<dbReference type="PROSITE" id="PS51674">
    <property type="entry name" value="4FE4S_WBL"/>
    <property type="match status" value="1"/>
</dbReference>
<evidence type="ECO:0000256" key="3">
    <source>
        <dbReference type="ARBA" id="ARBA00006597"/>
    </source>
</evidence>
<dbReference type="PANTHER" id="PTHR38839">
    <property type="entry name" value="TRANSCRIPTIONAL REGULATOR WHID-RELATED"/>
    <property type="match status" value="1"/>
</dbReference>
<keyword evidence="4" id="KW-0004">4Fe-4S</keyword>
<evidence type="ECO:0000256" key="12">
    <source>
        <dbReference type="SAM" id="MobiDB-lite"/>
    </source>
</evidence>
<evidence type="ECO:0000259" key="13">
    <source>
        <dbReference type="PROSITE" id="PS51674"/>
    </source>
</evidence>
<dbReference type="InterPro" id="IPR034768">
    <property type="entry name" value="4FE4S_WBL"/>
</dbReference>
<comment type="similarity">
    <text evidence="3">Belongs to the WhiB family.</text>
</comment>
<feature type="domain" description="4Fe-4S Wbl-type" evidence="13">
    <location>
        <begin position="28"/>
        <end position="94"/>
    </location>
</feature>
<keyword evidence="5" id="KW-0479">Metal-binding</keyword>
<evidence type="ECO:0000256" key="6">
    <source>
        <dbReference type="ARBA" id="ARBA00023004"/>
    </source>
</evidence>
<feature type="region of interest" description="Disordered" evidence="12">
    <location>
        <begin position="73"/>
        <end position="92"/>
    </location>
</feature>
<evidence type="ECO:0000256" key="11">
    <source>
        <dbReference type="ARBA" id="ARBA00023163"/>
    </source>
</evidence>
<evidence type="ECO:0000256" key="1">
    <source>
        <dbReference type="ARBA" id="ARBA00001966"/>
    </source>
</evidence>
<organism evidence="14 15">
    <name type="scientific">Streptomyces tremellae</name>
    <dbReference type="NCBI Taxonomy" id="1124239"/>
    <lineage>
        <taxon>Bacteria</taxon>
        <taxon>Bacillati</taxon>
        <taxon>Actinomycetota</taxon>
        <taxon>Actinomycetes</taxon>
        <taxon>Kitasatosporales</taxon>
        <taxon>Streptomycetaceae</taxon>
        <taxon>Streptomyces</taxon>
    </lineage>
</organism>